<protein>
    <submittedName>
        <fullName evidence="2">Mitotic checkpoint protein PRCC-carboxy-term protein</fullName>
    </submittedName>
</protein>
<name>A0A7J6V3M4_THATH</name>
<evidence type="ECO:0000256" key="1">
    <source>
        <dbReference type="SAM" id="MobiDB-lite"/>
    </source>
</evidence>
<feature type="region of interest" description="Disordered" evidence="1">
    <location>
        <begin position="1"/>
        <end position="177"/>
    </location>
</feature>
<dbReference type="Proteomes" id="UP000554482">
    <property type="component" value="Unassembled WGS sequence"/>
</dbReference>
<reference evidence="2 3" key="1">
    <citation type="submission" date="2020-06" db="EMBL/GenBank/DDBJ databases">
        <title>Transcriptomic and genomic resources for Thalictrum thalictroides and T. hernandezii: Facilitating candidate gene discovery in an emerging model plant lineage.</title>
        <authorList>
            <person name="Arias T."/>
            <person name="Riano-Pachon D.M."/>
            <person name="Di Stilio V.S."/>
        </authorList>
    </citation>
    <scope>NUCLEOTIDE SEQUENCE [LARGE SCALE GENOMIC DNA]</scope>
    <source>
        <strain evidence="3">cv. WT478/WT964</strain>
        <tissue evidence="2">Leaves</tissue>
    </source>
</reference>
<accession>A0A7J6V3M4</accession>
<organism evidence="2 3">
    <name type="scientific">Thalictrum thalictroides</name>
    <name type="common">Rue-anemone</name>
    <name type="synonym">Anemone thalictroides</name>
    <dbReference type="NCBI Taxonomy" id="46969"/>
    <lineage>
        <taxon>Eukaryota</taxon>
        <taxon>Viridiplantae</taxon>
        <taxon>Streptophyta</taxon>
        <taxon>Embryophyta</taxon>
        <taxon>Tracheophyta</taxon>
        <taxon>Spermatophyta</taxon>
        <taxon>Magnoliopsida</taxon>
        <taxon>Ranunculales</taxon>
        <taxon>Ranunculaceae</taxon>
        <taxon>Thalictroideae</taxon>
        <taxon>Thalictrum</taxon>
    </lineage>
</organism>
<feature type="compositionally biased region" description="Acidic residues" evidence="1">
    <location>
        <begin position="145"/>
        <end position="154"/>
    </location>
</feature>
<feature type="compositionally biased region" description="Polar residues" evidence="1">
    <location>
        <begin position="77"/>
        <end position="93"/>
    </location>
</feature>
<comment type="caution">
    <text evidence="2">The sequence shown here is derived from an EMBL/GenBank/DDBJ whole genome shotgun (WGS) entry which is preliminary data.</text>
</comment>
<keyword evidence="3" id="KW-1185">Reference proteome</keyword>
<dbReference type="AlphaFoldDB" id="A0A7J6V3M4"/>
<sequence length="406" mass="44130">MDSLLASYASSDEEEDQQQEPKSILHETSSMFNETPQTSRTLSSLPEPRSSSSTFSSLPQPKSSSSAIPSLPPPKCPSSNFSSLPQTKSSVFSSLPPPKSTSNFSSPPPPVPDDSPLSSNPLPSDSKPKRIVQFRPPLVLKPFNGEDDDDDDEEEKQRKRIKESNSSGPASSLNSFFSSLPAPKNTLGFGSVLALGAGRRSIVETIVPTSNYDGKAVENKGSNSSESRANYDENCGDGSSSISTSEVLTTVSDPSNINPSMESYESYGYHEDNGNYGDYEINYANYGGVATIAPTTSAPDTSGFFESVARMPGKRGRNEIPAEIVEVKQDELMKNRPREDQVKSTGIAFGPSYQPVSTKGKPSKLHKRKHQIGSLFFDMKQKELELAERRSKGFLTKAETHAKYGW</sequence>
<dbReference type="PANTHER" id="PTHR13621">
    <property type="entry name" value="PROLINE-RICH PROTEIN PRCC"/>
    <property type="match status" value="1"/>
</dbReference>
<feature type="compositionally biased region" description="Low complexity" evidence="1">
    <location>
        <begin position="114"/>
        <end position="125"/>
    </location>
</feature>
<dbReference type="EMBL" id="JABWDY010038817">
    <property type="protein sequence ID" value="KAF5179387.1"/>
    <property type="molecule type" value="Genomic_DNA"/>
</dbReference>
<feature type="region of interest" description="Disordered" evidence="1">
    <location>
        <begin position="212"/>
        <end position="243"/>
    </location>
</feature>
<evidence type="ECO:0000313" key="2">
    <source>
        <dbReference type="EMBL" id="KAF5179387.1"/>
    </source>
</evidence>
<feature type="compositionally biased region" description="Low complexity" evidence="1">
    <location>
        <begin position="1"/>
        <end position="10"/>
    </location>
</feature>
<feature type="compositionally biased region" description="Low complexity" evidence="1">
    <location>
        <begin position="39"/>
        <end position="69"/>
    </location>
</feature>
<evidence type="ECO:0000313" key="3">
    <source>
        <dbReference type="Proteomes" id="UP000554482"/>
    </source>
</evidence>
<gene>
    <name evidence="2" type="ORF">FRX31_031021</name>
</gene>
<feature type="region of interest" description="Disordered" evidence="1">
    <location>
        <begin position="335"/>
        <end position="369"/>
    </location>
</feature>
<dbReference type="InterPro" id="IPR018800">
    <property type="entry name" value="PRCC"/>
</dbReference>
<feature type="compositionally biased region" description="Polar residues" evidence="1">
    <location>
        <begin position="26"/>
        <end position="38"/>
    </location>
</feature>
<dbReference type="PANTHER" id="PTHR13621:SF2">
    <property type="entry name" value="PROLINE-RICH PROTEIN PRCC"/>
    <property type="match status" value="1"/>
</dbReference>
<feature type="compositionally biased region" description="Low complexity" evidence="1">
    <location>
        <begin position="164"/>
        <end position="177"/>
    </location>
</feature>
<dbReference type="Pfam" id="PF10253">
    <property type="entry name" value="PRCC"/>
    <property type="match status" value="1"/>
</dbReference>
<dbReference type="GO" id="GO:0005634">
    <property type="term" value="C:nucleus"/>
    <property type="evidence" value="ECO:0007669"/>
    <property type="project" value="TreeGrafter"/>
</dbReference>
<dbReference type="OrthoDB" id="206969at2759"/>
<proteinExistence type="predicted"/>